<dbReference type="HAMAP" id="MF_04110">
    <property type="entry name" value="ENDOLYSIN_T4"/>
    <property type="match status" value="1"/>
</dbReference>
<dbReference type="InterPro" id="IPR023346">
    <property type="entry name" value="Lysozyme-like_dom_sf"/>
</dbReference>
<dbReference type="InterPro" id="IPR002196">
    <property type="entry name" value="Glyco_hydro_24"/>
</dbReference>
<sequence>FPINDNGVRVRSGPGTSYSQVGTLNKGDKVAIQCQGTGESVNGYNIWDKLTNGNWVFDKYVETGGKYVPGVPRCEGGDSGNGGNTNNAGLDLVKSFEGWFPNFYIDPVGIKTVGYGHACHSDPTGCANIHPPLSVAQGEDLLRRDMAEFEKCVSGQISVPITSNQFSALVSFSFNVGCGALRNSDMRKFINQGNNKSAAAEFGLWIHGGGKVLPGLVRRRKAERDLFCSGIIC</sequence>
<comment type="caution">
    <text evidence="8">The sequence shown here is derived from an EMBL/GenBank/DDBJ whole genome shotgun (WGS) entry which is preliminary data.</text>
</comment>
<feature type="non-terminal residue" evidence="8">
    <location>
        <position position="1"/>
    </location>
</feature>
<dbReference type="CDD" id="cd00737">
    <property type="entry name" value="lyz_endolysin_autolysin"/>
    <property type="match status" value="1"/>
</dbReference>
<dbReference type="InParanoid" id="A0A1Y1YA73"/>
<evidence type="ECO:0000256" key="6">
    <source>
        <dbReference type="ARBA" id="ARBA00023295"/>
    </source>
</evidence>
<dbReference type="GO" id="GO:0031640">
    <property type="term" value="P:killing of cells of another organism"/>
    <property type="evidence" value="ECO:0007669"/>
    <property type="project" value="UniProtKB-KW"/>
</dbReference>
<dbReference type="GO" id="GO:0009253">
    <property type="term" value="P:peptidoglycan catabolic process"/>
    <property type="evidence" value="ECO:0007669"/>
    <property type="project" value="InterPro"/>
</dbReference>
<feature type="domain" description="SH3b" evidence="7">
    <location>
        <begin position="1"/>
        <end position="65"/>
    </location>
</feature>
<dbReference type="GO" id="GO:0003796">
    <property type="term" value="F:lysozyme activity"/>
    <property type="evidence" value="ECO:0007669"/>
    <property type="project" value="UniProtKB-EC"/>
</dbReference>
<comment type="catalytic activity">
    <reaction evidence="1">
        <text>Hydrolysis of (1-&gt;4)-beta-linkages between N-acetylmuramic acid and N-acetyl-D-glucosamine residues in a peptidoglycan and between N-acetyl-D-glucosamine residues in chitodextrins.</text>
        <dbReference type="EC" id="3.2.1.17"/>
    </reaction>
</comment>
<evidence type="ECO:0000313" key="8">
    <source>
        <dbReference type="EMBL" id="ORX94878.1"/>
    </source>
</evidence>
<evidence type="ECO:0000256" key="2">
    <source>
        <dbReference type="ARBA" id="ARBA00022529"/>
    </source>
</evidence>
<dbReference type="EMBL" id="MCFE01000193">
    <property type="protein sequence ID" value="ORX94878.1"/>
    <property type="molecule type" value="Genomic_DNA"/>
</dbReference>
<dbReference type="STRING" id="1314790.A0A1Y1YA73"/>
<dbReference type="GO" id="GO:0042742">
    <property type="term" value="P:defense response to bacterium"/>
    <property type="evidence" value="ECO:0007669"/>
    <property type="project" value="UniProtKB-KW"/>
</dbReference>
<dbReference type="InterPro" id="IPR033907">
    <property type="entry name" value="Endolysin_autolysin"/>
</dbReference>
<name>A0A1Y1YA73_9FUNG</name>
<proteinExistence type="inferred from homology"/>
<evidence type="ECO:0000256" key="1">
    <source>
        <dbReference type="ARBA" id="ARBA00000632"/>
    </source>
</evidence>
<evidence type="ECO:0000259" key="7">
    <source>
        <dbReference type="PROSITE" id="PS51781"/>
    </source>
</evidence>
<dbReference type="InterPro" id="IPR003646">
    <property type="entry name" value="SH3-like_bac-type"/>
</dbReference>
<dbReference type="OrthoDB" id="5358886at2759"/>
<keyword evidence="2" id="KW-0929">Antimicrobial</keyword>
<reference evidence="8 9" key="1">
    <citation type="submission" date="2016-07" db="EMBL/GenBank/DDBJ databases">
        <title>Pervasive Adenine N6-methylation of Active Genes in Fungi.</title>
        <authorList>
            <consortium name="DOE Joint Genome Institute"/>
            <person name="Mondo S.J."/>
            <person name="Dannebaum R.O."/>
            <person name="Kuo R.C."/>
            <person name="Labutti K."/>
            <person name="Haridas S."/>
            <person name="Kuo A."/>
            <person name="Salamov A."/>
            <person name="Ahrendt S.R."/>
            <person name="Lipzen A."/>
            <person name="Sullivan W."/>
            <person name="Andreopoulos W.B."/>
            <person name="Clum A."/>
            <person name="Lindquist E."/>
            <person name="Daum C."/>
            <person name="Ramamoorthy G.K."/>
            <person name="Gryganskyi A."/>
            <person name="Culley D."/>
            <person name="Magnuson J.K."/>
            <person name="James T.Y."/>
            <person name="O'Malley M.A."/>
            <person name="Stajich J.E."/>
            <person name="Spatafora J.W."/>
            <person name="Visel A."/>
            <person name="Grigoriev I.V."/>
        </authorList>
    </citation>
    <scope>NUCLEOTIDE SEQUENCE [LARGE SCALE GENOMIC DNA]</scope>
    <source>
        <strain evidence="8 9">CBS 931.73</strain>
    </source>
</reference>
<evidence type="ECO:0000256" key="3">
    <source>
        <dbReference type="ARBA" id="ARBA00022638"/>
    </source>
</evidence>
<dbReference type="Gene3D" id="2.30.30.40">
    <property type="entry name" value="SH3 Domains"/>
    <property type="match status" value="1"/>
</dbReference>
<dbReference type="Pfam" id="PF00959">
    <property type="entry name" value="Phage_lysozyme"/>
    <property type="match status" value="1"/>
</dbReference>
<accession>A0A1Y1YA73</accession>
<protein>
    <submittedName>
        <fullName evidence="8">Lysozyme-like protein</fullName>
    </submittedName>
</protein>
<dbReference type="InterPro" id="IPR023347">
    <property type="entry name" value="Lysozyme_dom_sf"/>
</dbReference>
<keyword evidence="4" id="KW-0378">Hydrolase</keyword>
<keyword evidence="6" id="KW-0326">Glycosidase</keyword>
<keyword evidence="3" id="KW-0081">Bacteriolytic enzyme</keyword>
<dbReference type="PANTHER" id="PTHR38107">
    <property type="match status" value="1"/>
</dbReference>
<organism evidence="8 9">
    <name type="scientific">Basidiobolus meristosporus CBS 931.73</name>
    <dbReference type="NCBI Taxonomy" id="1314790"/>
    <lineage>
        <taxon>Eukaryota</taxon>
        <taxon>Fungi</taxon>
        <taxon>Fungi incertae sedis</taxon>
        <taxon>Zoopagomycota</taxon>
        <taxon>Entomophthoromycotina</taxon>
        <taxon>Basidiobolomycetes</taxon>
        <taxon>Basidiobolales</taxon>
        <taxon>Basidiobolaceae</taxon>
        <taxon>Basidiobolus</taxon>
    </lineage>
</organism>
<dbReference type="Proteomes" id="UP000193498">
    <property type="component" value="Unassembled WGS sequence"/>
</dbReference>
<dbReference type="InterPro" id="IPR034690">
    <property type="entry name" value="Endolysin_T4_type"/>
</dbReference>
<dbReference type="Pfam" id="PF08239">
    <property type="entry name" value="SH3_3"/>
    <property type="match status" value="1"/>
</dbReference>
<evidence type="ECO:0000256" key="5">
    <source>
        <dbReference type="ARBA" id="ARBA00023200"/>
    </source>
</evidence>
<dbReference type="AlphaFoldDB" id="A0A1Y1YA73"/>
<dbReference type="SUPFAM" id="SSF53955">
    <property type="entry name" value="Lysozyme-like"/>
    <property type="match status" value="1"/>
</dbReference>
<dbReference type="PROSITE" id="PS51781">
    <property type="entry name" value="SH3B"/>
    <property type="match status" value="1"/>
</dbReference>
<dbReference type="InterPro" id="IPR051018">
    <property type="entry name" value="Bacteriophage_GH24"/>
</dbReference>
<keyword evidence="9" id="KW-1185">Reference proteome</keyword>
<dbReference type="Gene3D" id="1.10.530.40">
    <property type="match status" value="1"/>
</dbReference>
<keyword evidence="5" id="KW-1035">Host cytoplasm</keyword>
<dbReference type="PANTHER" id="PTHR38107:SF3">
    <property type="entry name" value="LYSOZYME RRRD-RELATED"/>
    <property type="match status" value="1"/>
</dbReference>
<evidence type="ECO:0000313" key="9">
    <source>
        <dbReference type="Proteomes" id="UP000193498"/>
    </source>
</evidence>
<dbReference type="GO" id="GO:0016998">
    <property type="term" value="P:cell wall macromolecule catabolic process"/>
    <property type="evidence" value="ECO:0007669"/>
    <property type="project" value="InterPro"/>
</dbReference>
<evidence type="ECO:0000256" key="4">
    <source>
        <dbReference type="ARBA" id="ARBA00022801"/>
    </source>
</evidence>
<gene>
    <name evidence="8" type="ORF">K493DRAFT_220514</name>
</gene>